<sequence>MDKHCEQNSELSRRELLKSTAAAGLALTAGVGGASQSIAAAPAGDNPIRKENAKPGTRDWLLTKTDITKNEPVELWRSPRIEGYCSATSVSAGDTIKIMVSANPV</sequence>
<dbReference type="EMBL" id="UINC01066783">
    <property type="protein sequence ID" value="SVB97827.1"/>
    <property type="molecule type" value="Genomic_DNA"/>
</dbReference>
<dbReference type="NCBIfam" id="TIGR01409">
    <property type="entry name" value="TAT_signal_seq"/>
    <property type="match status" value="1"/>
</dbReference>
<dbReference type="PROSITE" id="PS51318">
    <property type="entry name" value="TAT"/>
    <property type="match status" value="1"/>
</dbReference>
<dbReference type="InterPro" id="IPR019546">
    <property type="entry name" value="TAT_signal_bac_arc"/>
</dbReference>
<proteinExistence type="predicted"/>
<dbReference type="InterPro" id="IPR006311">
    <property type="entry name" value="TAT_signal"/>
</dbReference>
<protein>
    <submittedName>
        <fullName evidence="1">Uncharacterized protein</fullName>
    </submittedName>
</protein>
<feature type="non-terminal residue" evidence="1">
    <location>
        <position position="105"/>
    </location>
</feature>
<organism evidence="1">
    <name type="scientific">marine metagenome</name>
    <dbReference type="NCBI Taxonomy" id="408172"/>
    <lineage>
        <taxon>unclassified sequences</taxon>
        <taxon>metagenomes</taxon>
        <taxon>ecological metagenomes</taxon>
    </lineage>
</organism>
<gene>
    <name evidence="1" type="ORF">METZ01_LOCUS250681</name>
</gene>
<name>A0A382IF08_9ZZZZ</name>
<reference evidence="1" key="1">
    <citation type="submission" date="2018-05" db="EMBL/GenBank/DDBJ databases">
        <authorList>
            <person name="Lanie J.A."/>
            <person name="Ng W.-L."/>
            <person name="Kazmierczak K.M."/>
            <person name="Andrzejewski T.M."/>
            <person name="Davidsen T.M."/>
            <person name="Wayne K.J."/>
            <person name="Tettelin H."/>
            <person name="Glass J.I."/>
            <person name="Rusch D."/>
            <person name="Podicherti R."/>
            <person name="Tsui H.-C.T."/>
            <person name="Winkler M.E."/>
        </authorList>
    </citation>
    <scope>NUCLEOTIDE SEQUENCE</scope>
</reference>
<dbReference type="AlphaFoldDB" id="A0A382IF08"/>
<accession>A0A382IF08</accession>
<evidence type="ECO:0000313" key="1">
    <source>
        <dbReference type="EMBL" id="SVB97827.1"/>
    </source>
</evidence>